<dbReference type="GeneID" id="92749469"/>
<evidence type="ECO:0000313" key="10">
    <source>
        <dbReference type="Proteomes" id="UP000591626"/>
    </source>
</evidence>
<evidence type="ECO:0000256" key="3">
    <source>
        <dbReference type="ARBA" id="ARBA00023082"/>
    </source>
</evidence>
<dbReference type="EMBL" id="CP077302">
    <property type="protein sequence ID" value="QXB19357.1"/>
    <property type="molecule type" value="Genomic_DNA"/>
</dbReference>
<dbReference type="SUPFAM" id="SSF88946">
    <property type="entry name" value="Sigma2 domain of RNA polymerase sigma factors"/>
    <property type="match status" value="1"/>
</dbReference>
<gene>
    <name evidence="8" type="ORF">HC138_07135</name>
    <name evidence="9" type="ORF">I6L55_04645</name>
</gene>
<dbReference type="Proteomes" id="UP000683520">
    <property type="component" value="Chromosome"/>
</dbReference>
<dbReference type="Proteomes" id="UP000591626">
    <property type="component" value="Unassembled WGS sequence"/>
</dbReference>
<evidence type="ECO:0000313" key="9">
    <source>
        <dbReference type="EMBL" id="QXB19357.1"/>
    </source>
</evidence>
<dbReference type="Pfam" id="PF04542">
    <property type="entry name" value="Sigma70_r2"/>
    <property type="match status" value="1"/>
</dbReference>
<dbReference type="InterPro" id="IPR013325">
    <property type="entry name" value="RNA_pol_sigma_r2"/>
</dbReference>
<sequence length="188" mass="21370">MDYRNDRALVAQYLDGDRRAFRQIVKRHHKAMYYVARNYTRNDQDAQDIVQDAFFKAARSLHTYRGEAKLSTWLHRMTINAAIDHQRKFTRAGAQASLDDDAVAVSSDMNKYLAYNPMEAMERTIAMRQALNVLPSGQRKALWLIDVAGMSVEHAAHELGVKPGTVKSRRYRAREAVAAAIGERLTSS</sequence>
<dbReference type="Gene3D" id="1.10.1740.10">
    <property type="match status" value="1"/>
</dbReference>
<dbReference type="NCBIfam" id="TIGR02937">
    <property type="entry name" value="sigma70-ECF"/>
    <property type="match status" value="1"/>
</dbReference>
<dbReference type="AlphaFoldDB" id="A0AAP6XKT6"/>
<evidence type="ECO:0000313" key="8">
    <source>
        <dbReference type="EMBL" id="NJJ04119.1"/>
    </source>
</evidence>
<dbReference type="Pfam" id="PF08281">
    <property type="entry name" value="Sigma70_r4_2"/>
    <property type="match status" value="1"/>
</dbReference>
<dbReference type="InterPro" id="IPR013249">
    <property type="entry name" value="RNA_pol_sigma70_r4_t2"/>
</dbReference>
<dbReference type="CDD" id="cd06171">
    <property type="entry name" value="Sigma70_r4"/>
    <property type="match status" value="1"/>
</dbReference>
<keyword evidence="11" id="KW-1185">Reference proteome</keyword>
<accession>A0AAP6XKT6</accession>
<organism evidence="8 10">
    <name type="scientific">Corynebacterium coyleae</name>
    <dbReference type="NCBI Taxonomy" id="53374"/>
    <lineage>
        <taxon>Bacteria</taxon>
        <taxon>Bacillati</taxon>
        <taxon>Actinomycetota</taxon>
        <taxon>Actinomycetes</taxon>
        <taxon>Mycobacteriales</taxon>
        <taxon>Corynebacteriaceae</taxon>
        <taxon>Corynebacterium</taxon>
    </lineage>
</organism>
<dbReference type="InterPro" id="IPR014284">
    <property type="entry name" value="RNA_pol_sigma-70_dom"/>
</dbReference>
<dbReference type="GO" id="GO:0003677">
    <property type="term" value="F:DNA binding"/>
    <property type="evidence" value="ECO:0007669"/>
    <property type="project" value="UniProtKB-KW"/>
</dbReference>
<dbReference type="GO" id="GO:0016987">
    <property type="term" value="F:sigma factor activity"/>
    <property type="evidence" value="ECO:0007669"/>
    <property type="project" value="UniProtKB-KW"/>
</dbReference>
<dbReference type="InterPro" id="IPR007627">
    <property type="entry name" value="RNA_pol_sigma70_r2"/>
</dbReference>
<dbReference type="InterPro" id="IPR039425">
    <property type="entry name" value="RNA_pol_sigma-70-like"/>
</dbReference>
<keyword evidence="3" id="KW-0731">Sigma factor</keyword>
<reference evidence="8 10" key="1">
    <citation type="submission" date="2020-03" db="EMBL/GenBank/DDBJ databases">
        <title>Draft genome sequences of bacterial isolates from the female urobiome.</title>
        <authorList>
            <person name="Miller-Ensminger T."/>
            <person name="Wolfe A.J."/>
            <person name="Putonti C."/>
        </authorList>
    </citation>
    <scope>NUCLEOTIDE SEQUENCE [LARGE SCALE GENOMIC DNA]</scope>
    <source>
        <strain evidence="8 10">UMB8490</strain>
    </source>
</reference>
<name>A0AAP6XKT6_9CORY</name>
<keyword evidence="4" id="KW-0238">DNA-binding</keyword>
<dbReference type="SUPFAM" id="SSF88659">
    <property type="entry name" value="Sigma3 and sigma4 domains of RNA polymerase sigma factors"/>
    <property type="match status" value="1"/>
</dbReference>
<evidence type="ECO:0000256" key="5">
    <source>
        <dbReference type="ARBA" id="ARBA00023163"/>
    </source>
</evidence>
<dbReference type="InterPro" id="IPR013324">
    <property type="entry name" value="RNA_pol_sigma_r3/r4-like"/>
</dbReference>
<dbReference type="InterPro" id="IPR036388">
    <property type="entry name" value="WH-like_DNA-bd_sf"/>
</dbReference>
<evidence type="ECO:0000256" key="4">
    <source>
        <dbReference type="ARBA" id="ARBA00023125"/>
    </source>
</evidence>
<dbReference type="EMBL" id="JAAUVV010000012">
    <property type="protein sequence ID" value="NJJ04119.1"/>
    <property type="molecule type" value="Genomic_DNA"/>
</dbReference>
<protein>
    <submittedName>
        <fullName evidence="8">Sigma-70 family RNA polymerase sigma factor</fullName>
    </submittedName>
</protein>
<dbReference type="RefSeq" id="WP_070421903.1">
    <property type="nucleotide sequence ID" value="NZ_CP047198.1"/>
</dbReference>
<proteinExistence type="inferred from homology"/>
<dbReference type="GO" id="GO:0006352">
    <property type="term" value="P:DNA-templated transcription initiation"/>
    <property type="evidence" value="ECO:0007669"/>
    <property type="project" value="InterPro"/>
</dbReference>
<dbReference type="Gene3D" id="1.10.10.10">
    <property type="entry name" value="Winged helix-like DNA-binding domain superfamily/Winged helix DNA-binding domain"/>
    <property type="match status" value="1"/>
</dbReference>
<reference evidence="9 11" key="2">
    <citation type="submission" date="2021-06" db="EMBL/GenBank/DDBJ databases">
        <title>FDA dAtabase for Regulatory Grade micrObial Sequences (FDA-ARGOS): Supporting development and validation of Infectious Disease Dx tests.</title>
        <authorList>
            <person name="Sproer C."/>
            <person name="Gronow S."/>
            <person name="Severitt S."/>
            <person name="Schroder I."/>
            <person name="Tallon L."/>
            <person name="Sadzewicz L."/>
            <person name="Zhao X."/>
            <person name="Boylan J."/>
            <person name="Ott S."/>
            <person name="Bowen H."/>
            <person name="Vavikolanu K."/>
            <person name="Mehta A."/>
            <person name="Aluvathingal J."/>
            <person name="Nadendla S."/>
            <person name="Lowell S."/>
            <person name="Myers T."/>
            <person name="Yan Y."/>
        </authorList>
    </citation>
    <scope>NUCLEOTIDE SEQUENCE [LARGE SCALE GENOMIC DNA]</scope>
    <source>
        <strain evidence="9 11">FDAARGOS 1425</strain>
    </source>
</reference>
<evidence type="ECO:0000259" key="6">
    <source>
        <dbReference type="Pfam" id="PF04542"/>
    </source>
</evidence>
<comment type="similarity">
    <text evidence="1">Belongs to the sigma-70 factor family. ECF subfamily.</text>
</comment>
<evidence type="ECO:0000256" key="1">
    <source>
        <dbReference type="ARBA" id="ARBA00010641"/>
    </source>
</evidence>
<dbReference type="PANTHER" id="PTHR43133:SF50">
    <property type="entry name" value="ECF RNA POLYMERASE SIGMA FACTOR SIGM"/>
    <property type="match status" value="1"/>
</dbReference>
<keyword evidence="5" id="KW-0804">Transcription</keyword>
<evidence type="ECO:0000256" key="2">
    <source>
        <dbReference type="ARBA" id="ARBA00023015"/>
    </source>
</evidence>
<keyword evidence="2" id="KW-0805">Transcription regulation</keyword>
<evidence type="ECO:0000259" key="7">
    <source>
        <dbReference type="Pfam" id="PF08281"/>
    </source>
</evidence>
<dbReference type="PANTHER" id="PTHR43133">
    <property type="entry name" value="RNA POLYMERASE ECF-TYPE SIGMA FACTO"/>
    <property type="match status" value="1"/>
</dbReference>
<evidence type="ECO:0000313" key="11">
    <source>
        <dbReference type="Proteomes" id="UP000683520"/>
    </source>
</evidence>
<feature type="domain" description="RNA polymerase sigma-70 region 2" evidence="6">
    <location>
        <begin position="24"/>
        <end position="88"/>
    </location>
</feature>
<feature type="domain" description="RNA polymerase sigma factor 70 region 4 type 2" evidence="7">
    <location>
        <begin position="126"/>
        <end position="176"/>
    </location>
</feature>